<feature type="region of interest" description="Disordered" evidence="1">
    <location>
        <begin position="503"/>
        <end position="584"/>
    </location>
</feature>
<organism evidence="2 3">
    <name type="scientific">Rhodofomes roseus</name>
    <dbReference type="NCBI Taxonomy" id="34475"/>
    <lineage>
        <taxon>Eukaryota</taxon>
        <taxon>Fungi</taxon>
        <taxon>Dikarya</taxon>
        <taxon>Basidiomycota</taxon>
        <taxon>Agaricomycotina</taxon>
        <taxon>Agaricomycetes</taxon>
        <taxon>Polyporales</taxon>
        <taxon>Rhodofomes</taxon>
    </lineage>
</organism>
<feature type="region of interest" description="Disordered" evidence="1">
    <location>
        <begin position="435"/>
        <end position="490"/>
    </location>
</feature>
<sequence length="1066" mass="112975">MAEFGGQNTSFTLDHINGLDAVDVARLASSPSATTASTSPSHASSPAVNGVAPSFSATPSSLVSALNGVDASQSRTESSGSPPELLSSGSELGFSSTSSGPATSSFDPGFPYPRYDAQLCANANEDSPEQGSPHLFALGTMLKNIARTASSASKACDMGSTTDAQQIVDELKRNVLLVAELVSQVKIADASGWSPFPRLRNRTFSVTAGLDVEQHQHLNALSVFQPSNQLDPNAMYDTSDLSRKRGASAIDGDRAMKAMKLEPQEEPQPIPAVPARRLSTSTHASSGFAFAPSTIPPPLVSSLSDISSLPSSLSSTGSTSRPQSSAGIPPHPLALASDPPNSSHPLQAGVQYPTLDSLSGLARTATEYVSPIASSVPSTALPSTGFNPSLPGGMWRDPSASFTHHHQHSLSAGAVLVRIPESGVSAGGPSSLQFPPPPAFHSPTRATLLSQQQSIPMASSSSASLISHHSVRSSRSSSFAHQQGEPPNLPYDIMQARQAAAMYSRASSPALDDEMDGQDSDDDFGDFPHSQYHSPSAGAEGADVVVGAEGPPASMQPPRGGQRRMSRGSPSAEGGSTASGHANEVPQEYRAEVERIFFEFLDNTCSNLEATDAKGEPIHQTLMAKKMQRLDESPDFRPFKFRIQAFTNAFLEELARQGYPEEKIPMKKIRNFLWNQPYISRFNEDGKKSKSKGNHIWHVDAKKTDTGWMFRPFKRRLAGTPPGVAYVGLRWSWAPRIWDPQASRTNMPVKYSSPSLPSWLSWKDDVLSGIPTPDAQNCDVTVEARFIQDGKEEFLSQTVHVTIAPMASVDSTFTPSRRPSLVGDIQNPRRVMSDTVVGQSNPPRSVVLLPMLRAQTTMTPIAPVVAPDSQVVQVLTTAAQRVAQEAQSQVVASPNDVGPELQALAKQQHVLTVTAQAINSKMAAEAQEGTSQSNALTAAAQQVVLQAARQVAADRNVAAVSAGISPSQTSAAQVTVKDVSVATQSAVAQAVDMIGPLSSEMDVLMTASSLLQQQTQHTRLPIPPGAIMESQLGAADASRLHTMGTTSPHYGISIPPASVPVFYSTS</sequence>
<evidence type="ECO:0000313" key="3">
    <source>
        <dbReference type="Proteomes" id="UP000814176"/>
    </source>
</evidence>
<feature type="compositionally biased region" description="Acidic residues" evidence="1">
    <location>
        <begin position="511"/>
        <end position="525"/>
    </location>
</feature>
<feature type="compositionally biased region" description="Low complexity" evidence="1">
    <location>
        <begin position="77"/>
        <end position="106"/>
    </location>
</feature>
<evidence type="ECO:0000313" key="2">
    <source>
        <dbReference type="EMBL" id="KAH9842755.1"/>
    </source>
</evidence>
<dbReference type="InterPro" id="IPR015919">
    <property type="entry name" value="Cadherin-like_sf"/>
</dbReference>
<feature type="region of interest" description="Disordered" evidence="1">
    <location>
        <begin position="68"/>
        <end position="108"/>
    </location>
</feature>
<feature type="compositionally biased region" description="Low complexity" evidence="1">
    <location>
        <begin position="450"/>
        <end position="483"/>
    </location>
</feature>
<dbReference type="GeneID" id="72007049"/>
<feature type="compositionally biased region" description="Low complexity" evidence="1">
    <location>
        <begin position="537"/>
        <end position="553"/>
    </location>
</feature>
<dbReference type="Proteomes" id="UP000814176">
    <property type="component" value="Unassembled WGS sequence"/>
</dbReference>
<reference evidence="2 3" key="1">
    <citation type="journal article" date="2021" name="Environ. Microbiol.">
        <title>Gene family expansions and transcriptome signatures uncover fungal adaptations to wood decay.</title>
        <authorList>
            <person name="Hage H."/>
            <person name="Miyauchi S."/>
            <person name="Viragh M."/>
            <person name="Drula E."/>
            <person name="Min B."/>
            <person name="Chaduli D."/>
            <person name="Navarro D."/>
            <person name="Favel A."/>
            <person name="Norest M."/>
            <person name="Lesage-Meessen L."/>
            <person name="Balint B."/>
            <person name="Merenyi Z."/>
            <person name="de Eugenio L."/>
            <person name="Morin E."/>
            <person name="Martinez A.T."/>
            <person name="Baldrian P."/>
            <person name="Stursova M."/>
            <person name="Martinez M.J."/>
            <person name="Novotny C."/>
            <person name="Magnuson J.K."/>
            <person name="Spatafora J.W."/>
            <person name="Maurice S."/>
            <person name="Pangilinan J."/>
            <person name="Andreopoulos W."/>
            <person name="LaButti K."/>
            <person name="Hundley H."/>
            <person name="Na H."/>
            <person name="Kuo A."/>
            <person name="Barry K."/>
            <person name="Lipzen A."/>
            <person name="Henrissat B."/>
            <person name="Riley R."/>
            <person name="Ahrendt S."/>
            <person name="Nagy L.G."/>
            <person name="Grigoriev I.V."/>
            <person name="Martin F."/>
            <person name="Rosso M.N."/>
        </authorList>
    </citation>
    <scope>NUCLEOTIDE SEQUENCE [LARGE SCALE GENOMIC DNA]</scope>
    <source>
        <strain evidence="2 3">CIRM-BRFM 1785</strain>
    </source>
</reference>
<dbReference type="SUPFAM" id="SSF49313">
    <property type="entry name" value="Cadherin-like"/>
    <property type="match status" value="1"/>
</dbReference>
<gene>
    <name evidence="2" type="ORF">C8Q71DRAFT_827541</name>
</gene>
<protein>
    <submittedName>
        <fullName evidence="2">Uncharacterized protein</fullName>
    </submittedName>
</protein>
<proteinExistence type="predicted"/>
<comment type="caution">
    <text evidence="2">The sequence shown here is derived from an EMBL/GenBank/DDBJ whole genome shotgun (WGS) entry which is preliminary data.</text>
</comment>
<name>A0ABQ8KWS9_9APHY</name>
<dbReference type="EMBL" id="JADCUA010000002">
    <property type="protein sequence ID" value="KAH9842755.1"/>
    <property type="molecule type" value="Genomic_DNA"/>
</dbReference>
<keyword evidence="3" id="KW-1185">Reference proteome</keyword>
<evidence type="ECO:0000256" key="1">
    <source>
        <dbReference type="SAM" id="MobiDB-lite"/>
    </source>
</evidence>
<feature type="compositionally biased region" description="Low complexity" evidence="1">
    <location>
        <begin position="302"/>
        <end position="325"/>
    </location>
</feature>
<feature type="region of interest" description="Disordered" evidence="1">
    <location>
        <begin position="302"/>
        <end position="349"/>
    </location>
</feature>
<dbReference type="RefSeq" id="XP_047783802.1">
    <property type="nucleotide sequence ID" value="XM_047926317.1"/>
</dbReference>
<accession>A0ABQ8KWS9</accession>